<dbReference type="Pfam" id="PF15388">
    <property type="entry name" value="FAM117"/>
    <property type="match status" value="1"/>
</dbReference>
<evidence type="ECO:0000313" key="3">
    <source>
        <dbReference type="EMBL" id="KAK6315508.1"/>
    </source>
</evidence>
<evidence type="ECO:0000256" key="1">
    <source>
        <dbReference type="ARBA" id="ARBA00022553"/>
    </source>
</evidence>
<dbReference type="Proteomes" id="UP001356427">
    <property type="component" value="Unassembled WGS sequence"/>
</dbReference>
<feature type="region of interest" description="Disordered" evidence="2">
    <location>
        <begin position="492"/>
        <end position="621"/>
    </location>
</feature>
<feature type="compositionally biased region" description="Low complexity" evidence="2">
    <location>
        <begin position="539"/>
        <end position="557"/>
    </location>
</feature>
<evidence type="ECO:0000256" key="2">
    <source>
        <dbReference type="SAM" id="MobiDB-lite"/>
    </source>
</evidence>
<protein>
    <recommendedName>
        <fullName evidence="5">Protein FAM117B-like</fullName>
    </recommendedName>
</protein>
<feature type="compositionally biased region" description="Low complexity" evidence="2">
    <location>
        <begin position="139"/>
        <end position="154"/>
    </location>
</feature>
<feature type="compositionally biased region" description="Low complexity" evidence="2">
    <location>
        <begin position="334"/>
        <end position="344"/>
    </location>
</feature>
<feature type="region of interest" description="Disordered" evidence="2">
    <location>
        <begin position="304"/>
        <end position="344"/>
    </location>
</feature>
<feature type="compositionally biased region" description="Polar residues" evidence="2">
    <location>
        <begin position="71"/>
        <end position="99"/>
    </location>
</feature>
<proteinExistence type="predicted"/>
<feature type="compositionally biased region" description="Low complexity" evidence="2">
    <location>
        <begin position="507"/>
        <end position="520"/>
    </location>
</feature>
<sequence length="772" mass="81370">MSQRVRRNGSPTSSCLSIPSSATGGEVGATTGCSGAAGCSSGMSVFSRLLPMKATVPFQLKPQIQPPLLTRSVQVTASGGSSPTHTNTGNGTFHSSGCSASDAPETRTSTSLSRSPTRAVVNSSSSTAVVVLVSSPASIPLSSPSVSPSSGTVGRVQARTGSPSSPSARANPPANTTISGHPVAASGSNTATFRAAQTQSPLPPVAASPPQYVTFPVISPAPHVNIHTYGSSSSSLGVPPVYTADGSPCYSPIQQLPWPADYPILTTSLHLQPFSASLPSSSSLSSCGGQQGRAVPLAAPQRWSPGLEQDRLSPERVGPSSPDAERPRPPPLAGLPSSSCSGSSIRRTSSLDLLLTGPYLTGHWPRETSHAPCQPCTRDKATQTPSAWAEECVEKRRASHQRSASWGSSDQLKEIAKLRQQLQHTKHSSRRHGDKEHRSPFNGNHAAIHQAPIPKTVLIPISKSSVSRFRNSVEGLNQEIERIIIWDELRPHDVPDGRRAPPPLSQRPSSPIISRCCSSSAFRSINTQTPQGGGGASGGVVVSNHSNSSRSDSVSPSFLTVPTDTETTGERGRDGGGESPWPSSDELLTDYREKDLGPSSPLPKYASSPKPNNSYMFKREPPEGCERVKVFTEKTQSKPPQQVPCPLLRSKPPQQVPQFLTGPDRNKVNFIPNSGSAFCLVSILKPLLSTTTQELNLKPLLPTSNQELSLKSPGAGPNFTLSPLSTPLTGASLSLSSLTLEQQEQRISRGTSTLSSSSQPPCLPLPQQLEKT</sequence>
<feature type="region of interest" description="Disordered" evidence="2">
    <location>
        <begin position="419"/>
        <end position="450"/>
    </location>
</feature>
<feature type="compositionally biased region" description="Low complexity" evidence="2">
    <location>
        <begin position="28"/>
        <end position="37"/>
    </location>
</feature>
<dbReference type="AlphaFoldDB" id="A0AAN8LN23"/>
<feature type="compositionally biased region" description="Low complexity" evidence="2">
    <location>
        <begin position="162"/>
        <end position="175"/>
    </location>
</feature>
<dbReference type="PANTHER" id="PTHR14972:SF6">
    <property type="entry name" value="PROTEIN FAM117B"/>
    <property type="match status" value="1"/>
</dbReference>
<reference evidence="3 4" key="1">
    <citation type="submission" date="2021-04" db="EMBL/GenBank/DDBJ databases">
        <authorList>
            <person name="De Guttry C."/>
            <person name="Zahm M."/>
            <person name="Klopp C."/>
            <person name="Cabau C."/>
            <person name="Louis A."/>
            <person name="Berthelot C."/>
            <person name="Parey E."/>
            <person name="Roest Crollius H."/>
            <person name="Montfort J."/>
            <person name="Robinson-Rechavi M."/>
            <person name="Bucao C."/>
            <person name="Bouchez O."/>
            <person name="Gislard M."/>
            <person name="Lluch J."/>
            <person name="Milhes M."/>
            <person name="Lampietro C."/>
            <person name="Lopez Roques C."/>
            <person name="Donnadieu C."/>
            <person name="Braasch I."/>
            <person name="Desvignes T."/>
            <person name="Postlethwait J."/>
            <person name="Bobe J."/>
            <person name="Wedekind C."/>
            <person name="Guiguen Y."/>
        </authorList>
    </citation>
    <scope>NUCLEOTIDE SEQUENCE [LARGE SCALE GENOMIC DNA]</scope>
    <source>
        <strain evidence="3">Cs_M1</strain>
        <tissue evidence="3">Blood</tissue>
    </source>
</reference>
<gene>
    <name evidence="3" type="ORF">J4Q44_G00150370</name>
</gene>
<keyword evidence="1" id="KW-0597">Phosphoprotein</keyword>
<feature type="region of interest" description="Disordered" evidence="2">
    <location>
        <begin position="60"/>
        <end position="120"/>
    </location>
</feature>
<feature type="compositionally biased region" description="Low complexity" evidence="2">
    <location>
        <begin position="106"/>
        <end position="120"/>
    </location>
</feature>
<accession>A0AAN8LN23</accession>
<keyword evidence="4" id="KW-1185">Reference proteome</keyword>
<dbReference type="PANTHER" id="PTHR14972">
    <property type="entry name" value="AGAP011572-PA"/>
    <property type="match status" value="1"/>
</dbReference>
<feature type="region of interest" description="Disordered" evidence="2">
    <location>
        <begin position="1"/>
        <end position="37"/>
    </location>
</feature>
<feature type="compositionally biased region" description="Polar residues" evidence="2">
    <location>
        <begin position="521"/>
        <end position="530"/>
    </location>
</feature>
<feature type="compositionally biased region" description="Low complexity" evidence="2">
    <location>
        <begin position="10"/>
        <end position="21"/>
    </location>
</feature>
<evidence type="ECO:0008006" key="5">
    <source>
        <dbReference type="Google" id="ProtNLM"/>
    </source>
</evidence>
<feature type="compositionally biased region" description="Low complexity" evidence="2">
    <location>
        <begin position="754"/>
        <end position="772"/>
    </location>
</feature>
<organism evidence="3 4">
    <name type="scientific">Coregonus suidteri</name>
    <dbReference type="NCBI Taxonomy" id="861788"/>
    <lineage>
        <taxon>Eukaryota</taxon>
        <taxon>Metazoa</taxon>
        <taxon>Chordata</taxon>
        <taxon>Craniata</taxon>
        <taxon>Vertebrata</taxon>
        <taxon>Euteleostomi</taxon>
        <taxon>Actinopterygii</taxon>
        <taxon>Neopterygii</taxon>
        <taxon>Teleostei</taxon>
        <taxon>Protacanthopterygii</taxon>
        <taxon>Salmoniformes</taxon>
        <taxon>Salmonidae</taxon>
        <taxon>Coregoninae</taxon>
        <taxon>Coregonus</taxon>
    </lineage>
</organism>
<comment type="caution">
    <text evidence="3">The sequence shown here is derived from an EMBL/GenBank/DDBJ whole genome shotgun (WGS) entry which is preliminary data.</text>
</comment>
<name>A0AAN8LN23_9TELE</name>
<feature type="region of interest" description="Disordered" evidence="2">
    <location>
        <begin position="742"/>
        <end position="772"/>
    </location>
</feature>
<evidence type="ECO:0000313" key="4">
    <source>
        <dbReference type="Proteomes" id="UP001356427"/>
    </source>
</evidence>
<dbReference type="InterPro" id="IPR026642">
    <property type="entry name" value="Glcci1/FAM117"/>
</dbReference>
<feature type="region of interest" description="Disordered" evidence="2">
    <location>
        <begin position="139"/>
        <end position="186"/>
    </location>
</feature>
<dbReference type="EMBL" id="JAGTTL010000012">
    <property type="protein sequence ID" value="KAK6315508.1"/>
    <property type="molecule type" value="Genomic_DNA"/>
</dbReference>